<dbReference type="PANTHER" id="PTHR38657">
    <property type="entry name" value="SLR1343 PROTEIN"/>
    <property type="match status" value="1"/>
</dbReference>
<dbReference type="InterPro" id="IPR007357">
    <property type="entry name" value="PhrB-like"/>
</dbReference>
<comment type="caution">
    <text evidence="1">The sequence shown here is derived from an EMBL/GenBank/DDBJ whole genome shotgun (WGS) entry which is preliminary data.</text>
</comment>
<dbReference type="Pfam" id="PF04244">
    <property type="entry name" value="DPRP"/>
    <property type="match status" value="1"/>
</dbReference>
<proteinExistence type="predicted"/>
<dbReference type="SUPFAM" id="SSF48173">
    <property type="entry name" value="Cryptochrome/photolyase FAD-binding domain"/>
    <property type="match status" value="1"/>
</dbReference>
<dbReference type="Gene3D" id="3.40.50.620">
    <property type="entry name" value="HUPs"/>
    <property type="match status" value="1"/>
</dbReference>
<gene>
    <name evidence="1" type="ORF">CUN50_00535</name>
</gene>
<dbReference type="AlphaFoldDB" id="A0A2M8Q0X2"/>
<name>A0A2M8Q0X2_9CHLR</name>
<dbReference type="InterPro" id="IPR036134">
    <property type="entry name" value="Crypto/Photolyase_FAD-like_sf"/>
</dbReference>
<keyword evidence="1" id="KW-0456">Lyase</keyword>
<evidence type="ECO:0000313" key="2">
    <source>
        <dbReference type="Proteomes" id="UP000228947"/>
    </source>
</evidence>
<dbReference type="Proteomes" id="UP000228947">
    <property type="component" value="Unassembled WGS sequence"/>
</dbReference>
<reference evidence="1 2" key="1">
    <citation type="submission" date="2017-11" db="EMBL/GenBank/DDBJ databases">
        <title>Evolution of Phototrophy in the Chloroflexi Phylum Driven by Horizontal Gene Transfer.</title>
        <authorList>
            <person name="Ward L.M."/>
            <person name="Hemp J."/>
            <person name="Shih P.M."/>
            <person name="Mcglynn S.E."/>
            <person name="Fischer W."/>
        </authorList>
    </citation>
    <scope>NUCLEOTIDE SEQUENCE [LARGE SCALE GENOMIC DNA]</scope>
    <source>
        <strain evidence="1">CP1_1M</strain>
    </source>
</reference>
<dbReference type="EMBL" id="PGTL01000001">
    <property type="protein sequence ID" value="PJF43442.1"/>
    <property type="molecule type" value="Genomic_DNA"/>
</dbReference>
<dbReference type="PANTHER" id="PTHR38657:SF1">
    <property type="entry name" value="SLR1343 PROTEIN"/>
    <property type="match status" value="1"/>
</dbReference>
<dbReference type="Gene3D" id="1.10.579.10">
    <property type="entry name" value="DNA Cyclobutane Dipyrimidine Photolyase, subunit A, domain 3"/>
    <property type="match status" value="1"/>
</dbReference>
<evidence type="ECO:0000313" key="1">
    <source>
        <dbReference type="EMBL" id="PJF43442.1"/>
    </source>
</evidence>
<protein>
    <submittedName>
        <fullName evidence="1">Cryptochrome/photolyase family protein</fullName>
    </submittedName>
</protein>
<dbReference type="Gene3D" id="1.10.10.1710">
    <property type="entry name" value="Deoxyribodipyrimidine photolyase-related"/>
    <property type="match status" value="1"/>
</dbReference>
<sequence length="531" mass="60528">MLCQPRCYDLVEVGKASAQAMAGTTALIFGTQLYAEQPALQGADRVLMVESAARLRSKAWHAQKLIFILSAMRHYAEQLRQRGILVDYRRAPSFEQALKAHIAEYQPERIQCVPPHEYAADQIMRRRAAQLAARGITVHFTEDDPAFLCARHEFAAWARGKRQLIMEPFYRWQRQRLGYLMDGAQPLGGRWNFDQENRRGAATLPTAPPLPSLVPDTLTQRVIEEVRRDFPNAFGEPEPFRYPTTHAQAAEWLERFIAERLANFGAWEDAMSADDPFLFHSVCALLLNVGLLTPRQAADAAQRAFERGNIPLQSAEGFIRQIIGWREFVYGIYWLHMPAYAQQNFFAHHNPVPSFFWSGETPMRCLAQTISTIRQHAYTHHIPRLMLLVNFGNLAALDPAALTDWFMSVYIDAYDWVMQPNVLGFLYADGGKMATKPYVASAAYIKKMSRGYCERCHYDPNLRVGERACPFNTLYWDFLARHAEKLAKNHRMALILKGLAKRNDLPAIQARAEALRRTWALQSAADRGAEA</sequence>
<dbReference type="InterPro" id="IPR052551">
    <property type="entry name" value="UV-DNA_repair_photolyase"/>
</dbReference>
<dbReference type="Gene3D" id="1.25.40.80">
    <property type="match status" value="1"/>
</dbReference>
<dbReference type="InterPro" id="IPR014729">
    <property type="entry name" value="Rossmann-like_a/b/a_fold"/>
</dbReference>
<accession>A0A2M8Q0X2</accession>
<dbReference type="GO" id="GO:0016829">
    <property type="term" value="F:lyase activity"/>
    <property type="evidence" value="ECO:0007669"/>
    <property type="project" value="UniProtKB-KW"/>
</dbReference>
<organism evidence="1 2">
    <name type="scientific">Candidatus Thermofonsia Clade 1 bacterium</name>
    <dbReference type="NCBI Taxonomy" id="2364210"/>
    <lineage>
        <taxon>Bacteria</taxon>
        <taxon>Bacillati</taxon>
        <taxon>Chloroflexota</taxon>
        <taxon>Candidatus Thermofontia</taxon>
        <taxon>Candidatus Thermofonsia Clade 1</taxon>
    </lineage>
</organism>